<keyword evidence="2" id="KW-0732">Signal</keyword>
<accession>A0AAW4L1B4</accession>
<dbReference type="EMBL" id="JAHCVJ010000004">
    <property type="protein sequence ID" value="MBT0664756.1"/>
    <property type="molecule type" value="Genomic_DNA"/>
</dbReference>
<evidence type="ECO:0000256" key="2">
    <source>
        <dbReference type="SAM" id="SignalP"/>
    </source>
</evidence>
<organism evidence="3 4">
    <name type="scientific">Geoanaerobacter pelophilus</name>
    <dbReference type="NCBI Taxonomy" id="60036"/>
    <lineage>
        <taxon>Bacteria</taxon>
        <taxon>Pseudomonadati</taxon>
        <taxon>Thermodesulfobacteriota</taxon>
        <taxon>Desulfuromonadia</taxon>
        <taxon>Geobacterales</taxon>
        <taxon>Geobacteraceae</taxon>
        <taxon>Geoanaerobacter</taxon>
    </lineage>
</organism>
<feature type="chain" id="PRO_5043946832" description="Holin" evidence="2">
    <location>
        <begin position="33"/>
        <end position="71"/>
    </location>
</feature>
<keyword evidence="1" id="KW-0472">Membrane</keyword>
<keyword evidence="4" id="KW-1185">Reference proteome</keyword>
<proteinExistence type="predicted"/>
<evidence type="ECO:0000256" key="1">
    <source>
        <dbReference type="SAM" id="Phobius"/>
    </source>
</evidence>
<reference evidence="3 4" key="1">
    <citation type="submission" date="2021-05" db="EMBL/GenBank/DDBJ databases">
        <title>The draft genome of Geobacter pelophilus DSM 12255.</title>
        <authorList>
            <person name="Xu Z."/>
            <person name="Masuda Y."/>
            <person name="Itoh H."/>
            <person name="Senoo K."/>
        </authorList>
    </citation>
    <scope>NUCLEOTIDE SEQUENCE [LARGE SCALE GENOMIC DNA]</scope>
    <source>
        <strain evidence="3 4">DSM 12255</strain>
    </source>
</reference>
<dbReference type="RefSeq" id="WP_214171540.1">
    <property type="nucleotide sequence ID" value="NZ_JAHCVJ010000004.1"/>
</dbReference>
<feature type="signal peptide" evidence="2">
    <location>
        <begin position="1"/>
        <end position="32"/>
    </location>
</feature>
<keyword evidence="1" id="KW-1133">Transmembrane helix</keyword>
<comment type="caution">
    <text evidence="3">The sequence shown here is derived from an EMBL/GenBank/DDBJ whole genome shotgun (WGS) entry which is preliminary data.</text>
</comment>
<protein>
    <recommendedName>
        <fullName evidence="5">Holin</fullName>
    </recommendedName>
</protein>
<evidence type="ECO:0008006" key="5">
    <source>
        <dbReference type="Google" id="ProtNLM"/>
    </source>
</evidence>
<feature type="transmembrane region" description="Helical" evidence="1">
    <location>
        <begin position="48"/>
        <end position="66"/>
    </location>
</feature>
<dbReference type="Proteomes" id="UP000811899">
    <property type="component" value="Unassembled WGS sequence"/>
</dbReference>
<evidence type="ECO:0000313" key="4">
    <source>
        <dbReference type="Proteomes" id="UP000811899"/>
    </source>
</evidence>
<name>A0AAW4L1B4_9BACT</name>
<sequence length="71" mass="7120">MSKKKLTTRIKESSWKTTLAGILTLAATGAQAYGAVSGDAVASSVPWTQVAGMIGQALVGSGLIVAKDAGK</sequence>
<dbReference type="AlphaFoldDB" id="A0AAW4L1B4"/>
<evidence type="ECO:0000313" key="3">
    <source>
        <dbReference type="EMBL" id="MBT0664756.1"/>
    </source>
</evidence>
<keyword evidence="1" id="KW-0812">Transmembrane</keyword>
<gene>
    <name evidence="3" type="ORF">KI809_10635</name>
</gene>